<accession>A0A565CHN3</accession>
<gene>
    <name evidence="2" type="ORF">ANE_LOCUS23623</name>
</gene>
<evidence type="ECO:0000313" key="2">
    <source>
        <dbReference type="EMBL" id="VVB13179.1"/>
    </source>
</evidence>
<dbReference type="Proteomes" id="UP000489600">
    <property type="component" value="Unassembled WGS sequence"/>
</dbReference>
<dbReference type="Pfam" id="PF03478">
    <property type="entry name" value="Beta-prop_KIB1-4"/>
    <property type="match status" value="1"/>
</dbReference>
<dbReference type="InterPro" id="IPR011044">
    <property type="entry name" value="Quino_amine_DH_bsu"/>
</dbReference>
<dbReference type="SUPFAM" id="SSF50969">
    <property type="entry name" value="YVTN repeat-like/Quinoprotein amine dehydrogenase"/>
    <property type="match status" value="1"/>
</dbReference>
<sequence length="267" mass="31517">MFDHHLWNLYILNPLTLERIDLPRPRSIFSERFKPNLRYNPSCLWIDDITKDYLVFWGTDYYVFFTKKGNDTWRIVNHELYGQIVYNHKDEKVYTYASFGQVYVWDFSGDIPLLDGYPPHHDIYNAFNAKHSSSEDTLCWYLTSNFDECIATTVSGQVLQVCYSLQDPKYQFYIYKSDPLRQKKWVQVDSLGDEALILGMGFTVIANDIPGIKRNSIYVSGYDYARDDPNHIFVYDLTTRTVEPLPQCIFSSIRFSDARWFFPDLTL</sequence>
<dbReference type="OrthoDB" id="600964at2759"/>
<feature type="domain" description="KIB1-4 beta-propeller" evidence="1">
    <location>
        <begin position="5"/>
        <end position="236"/>
    </location>
</feature>
<comment type="caution">
    <text evidence="2">The sequence shown here is derived from an EMBL/GenBank/DDBJ whole genome shotgun (WGS) entry which is preliminary data.</text>
</comment>
<dbReference type="PANTHER" id="PTHR44259">
    <property type="entry name" value="OS07G0183000 PROTEIN-RELATED"/>
    <property type="match status" value="1"/>
</dbReference>
<protein>
    <recommendedName>
        <fullName evidence="1">KIB1-4 beta-propeller domain-containing protein</fullName>
    </recommendedName>
</protein>
<name>A0A565CHN3_9BRAS</name>
<reference evidence="2" key="1">
    <citation type="submission" date="2019-07" db="EMBL/GenBank/DDBJ databases">
        <authorList>
            <person name="Dittberner H."/>
        </authorList>
    </citation>
    <scope>NUCLEOTIDE SEQUENCE [LARGE SCALE GENOMIC DNA]</scope>
</reference>
<dbReference type="InterPro" id="IPR005174">
    <property type="entry name" value="KIB1-4_b-propeller"/>
</dbReference>
<proteinExistence type="predicted"/>
<evidence type="ECO:0000313" key="3">
    <source>
        <dbReference type="Proteomes" id="UP000489600"/>
    </source>
</evidence>
<dbReference type="PANTHER" id="PTHR44259:SF29">
    <property type="entry name" value="F-BOX DOMAIN-CONTAINING PROTEIN"/>
    <property type="match status" value="1"/>
</dbReference>
<organism evidence="2 3">
    <name type="scientific">Arabis nemorensis</name>
    <dbReference type="NCBI Taxonomy" id="586526"/>
    <lineage>
        <taxon>Eukaryota</taxon>
        <taxon>Viridiplantae</taxon>
        <taxon>Streptophyta</taxon>
        <taxon>Embryophyta</taxon>
        <taxon>Tracheophyta</taxon>
        <taxon>Spermatophyta</taxon>
        <taxon>Magnoliopsida</taxon>
        <taxon>eudicotyledons</taxon>
        <taxon>Gunneridae</taxon>
        <taxon>Pentapetalae</taxon>
        <taxon>rosids</taxon>
        <taxon>malvids</taxon>
        <taxon>Brassicales</taxon>
        <taxon>Brassicaceae</taxon>
        <taxon>Arabideae</taxon>
        <taxon>Arabis</taxon>
    </lineage>
</organism>
<keyword evidence="3" id="KW-1185">Reference proteome</keyword>
<dbReference type="AlphaFoldDB" id="A0A565CHN3"/>
<evidence type="ECO:0000259" key="1">
    <source>
        <dbReference type="Pfam" id="PF03478"/>
    </source>
</evidence>
<dbReference type="InterPro" id="IPR050942">
    <property type="entry name" value="F-box_BR-signaling"/>
</dbReference>
<dbReference type="EMBL" id="CABITT030000008">
    <property type="protein sequence ID" value="VVB13179.1"/>
    <property type="molecule type" value="Genomic_DNA"/>
</dbReference>